<reference evidence="3" key="1">
    <citation type="journal article" date="2017" name="Nature">
        <title>The genome of Chenopodium quinoa.</title>
        <authorList>
            <person name="Jarvis D.E."/>
            <person name="Ho Y.S."/>
            <person name="Lightfoot D.J."/>
            <person name="Schmoeckel S.M."/>
            <person name="Li B."/>
            <person name="Borm T.J.A."/>
            <person name="Ohyanagi H."/>
            <person name="Mineta K."/>
            <person name="Michell C.T."/>
            <person name="Saber N."/>
            <person name="Kharbatia N.M."/>
            <person name="Rupper R.R."/>
            <person name="Sharp A.R."/>
            <person name="Dally N."/>
            <person name="Boughton B.A."/>
            <person name="Woo Y.H."/>
            <person name="Gao G."/>
            <person name="Schijlen E.G.W.M."/>
            <person name="Guo X."/>
            <person name="Momin A.A."/>
            <person name="Negrao S."/>
            <person name="Al-Babili S."/>
            <person name="Gehring C."/>
            <person name="Roessner U."/>
            <person name="Jung C."/>
            <person name="Murphy K."/>
            <person name="Arold S.T."/>
            <person name="Gojobori T."/>
            <person name="van der Linden C.G."/>
            <person name="van Loo E.N."/>
            <person name="Jellen E.N."/>
            <person name="Maughan P.J."/>
            <person name="Tester M."/>
        </authorList>
    </citation>
    <scope>NUCLEOTIDE SEQUENCE [LARGE SCALE GENOMIC DNA]</scope>
    <source>
        <strain evidence="3">cv. PI 614886</strain>
    </source>
</reference>
<dbReference type="SUPFAM" id="SSF57756">
    <property type="entry name" value="Retrovirus zinc finger-like domains"/>
    <property type="match status" value="1"/>
</dbReference>
<keyword evidence="4" id="KW-1185">Reference proteome</keyword>
<dbReference type="GO" id="GO:0003676">
    <property type="term" value="F:nucleic acid binding"/>
    <property type="evidence" value="ECO:0007669"/>
    <property type="project" value="InterPro"/>
</dbReference>
<reference evidence="3" key="2">
    <citation type="submission" date="2021-03" db="UniProtKB">
        <authorList>
            <consortium name="EnsemblPlants"/>
        </authorList>
    </citation>
    <scope>IDENTIFICATION</scope>
</reference>
<protein>
    <recommendedName>
        <fullName evidence="2">CCHC-type domain-containing protein</fullName>
    </recommendedName>
</protein>
<dbReference type="EnsemblPlants" id="AUR62027488-RA">
    <property type="protein sequence ID" value="AUR62027488-RA:cds"/>
    <property type="gene ID" value="AUR62027488"/>
</dbReference>
<name>A0A803MDE5_CHEQI</name>
<dbReference type="Gramene" id="AUR62027488-RA">
    <property type="protein sequence ID" value="AUR62027488-RA:cds"/>
    <property type="gene ID" value="AUR62027488"/>
</dbReference>
<proteinExistence type="predicted"/>
<dbReference type="PANTHER" id="PTHR31286:SF167">
    <property type="entry name" value="OS09G0268800 PROTEIN"/>
    <property type="match status" value="1"/>
</dbReference>
<keyword evidence="1" id="KW-0863">Zinc-finger</keyword>
<evidence type="ECO:0000256" key="1">
    <source>
        <dbReference type="PROSITE-ProRule" id="PRU00047"/>
    </source>
</evidence>
<dbReference type="InterPro" id="IPR040256">
    <property type="entry name" value="At4g02000-like"/>
</dbReference>
<keyword evidence="1" id="KW-0479">Metal-binding</keyword>
<organism evidence="3 4">
    <name type="scientific">Chenopodium quinoa</name>
    <name type="common">Quinoa</name>
    <dbReference type="NCBI Taxonomy" id="63459"/>
    <lineage>
        <taxon>Eukaryota</taxon>
        <taxon>Viridiplantae</taxon>
        <taxon>Streptophyta</taxon>
        <taxon>Embryophyta</taxon>
        <taxon>Tracheophyta</taxon>
        <taxon>Spermatophyta</taxon>
        <taxon>Magnoliopsida</taxon>
        <taxon>eudicotyledons</taxon>
        <taxon>Gunneridae</taxon>
        <taxon>Pentapetalae</taxon>
        <taxon>Caryophyllales</taxon>
        <taxon>Chenopodiaceae</taxon>
        <taxon>Chenopodioideae</taxon>
        <taxon>Atripliceae</taxon>
        <taxon>Chenopodium</taxon>
    </lineage>
</organism>
<feature type="domain" description="CCHC-type" evidence="2">
    <location>
        <begin position="40"/>
        <end position="55"/>
    </location>
</feature>
<dbReference type="GO" id="GO:0008270">
    <property type="term" value="F:zinc ion binding"/>
    <property type="evidence" value="ECO:0007669"/>
    <property type="project" value="UniProtKB-KW"/>
</dbReference>
<dbReference type="PROSITE" id="PS50158">
    <property type="entry name" value="ZF_CCHC"/>
    <property type="match status" value="1"/>
</dbReference>
<evidence type="ECO:0000313" key="3">
    <source>
        <dbReference type="EnsemblPlants" id="AUR62027488-RA:cds"/>
    </source>
</evidence>
<dbReference type="Pfam" id="PF14392">
    <property type="entry name" value="zf-CCHC_4"/>
    <property type="match status" value="1"/>
</dbReference>
<sequence length="267" mass="29485">MRVKVQVNIAKPLRRGMKVAVESGCTKWIGFKYERLGDFCYYCGQIGHTDKDCEEKEGGVGESPVVFQYGPFLTASPYRSKVSEIGREKEKKWFEHLNSKGRVQRSDYNDPKAIRLGPPGAARKLLLSPQGAPHDTTPKPRTSCLKAVASDGDGKMVLRPVSVQAEFMREPGQGTVEKNVKQVAARTMTQKEGEGVYDQVVDMDITEGLDEAAVSKKRGVEDAELGDQLSDVCHHEKKLKRCKPNDTVVESVLKVGSFGTAQAPEKQ</sequence>
<accession>A0A803MDE5</accession>
<dbReference type="PANTHER" id="PTHR31286">
    <property type="entry name" value="GLYCINE-RICH CELL WALL STRUCTURAL PROTEIN 1.8-LIKE"/>
    <property type="match status" value="1"/>
</dbReference>
<dbReference type="InterPro" id="IPR036875">
    <property type="entry name" value="Znf_CCHC_sf"/>
</dbReference>
<evidence type="ECO:0000313" key="4">
    <source>
        <dbReference type="Proteomes" id="UP000596660"/>
    </source>
</evidence>
<dbReference type="InterPro" id="IPR025836">
    <property type="entry name" value="Zn_knuckle_CX2CX4HX4C"/>
</dbReference>
<keyword evidence="1" id="KW-0862">Zinc</keyword>
<dbReference type="InterPro" id="IPR001878">
    <property type="entry name" value="Znf_CCHC"/>
</dbReference>
<dbReference type="Proteomes" id="UP000596660">
    <property type="component" value="Unplaced"/>
</dbReference>
<dbReference type="AlphaFoldDB" id="A0A803MDE5"/>
<evidence type="ECO:0000259" key="2">
    <source>
        <dbReference type="PROSITE" id="PS50158"/>
    </source>
</evidence>